<sequence length="419" mass="43438">MRLRRPRASSVDDLRGASLRLTAQFTLLVLVLLAVVGAIVFVIVSRSVDESNQRALVAATQIDSGRDAPAGTFVTMIDGHSGGQVQTSETLPDGLLDADALRSVAAGGPDVREQRTVAGQSYLMLTTSSTGDRNSDRVVQVALSQHESEEELSRLASALLVGGAVAGILAFAAAYVMARRSMKPLADALALQRRFVADASHELRTPLTLLSTRAQLLRRDAKNMSPTAAASVDELVDDTKALSEILDDLLIAADPRSVAEPTPVDLAAIADEAVALLGADAAGRSLVLVRTGSSVPVIVSGSRAALLRLVIALATNALDHARSSVSVQVAIEKGLAVARVIDDGSGFAPDVAATAFERFASGRGRGAVVAPASGIRHYGLGLAIVAEITRRHSGTVSIDTSYKGGAVACVFPLAVSPTE</sequence>
<dbReference type="GO" id="GO:0005886">
    <property type="term" value="C:plasma membrane"/>
    <property type="evidence" value="ECO:0007669"/>
    <property type="project" value="UniProtKB-SubCell"/>
</dbReference>
<dbReference type="RefSeq" id="WP_078714297.1">
    <property type="nucleotide sequence ID" value="NZ_FUYG01000005.1"/>
</dbReference>
<dbReference type="Pfam" id="PF02518">
    <property type="entry name" value="HATPase_c"/>
    <property type="match status" value="1"/>
</dbReference>
<dbReference type="PROSITE" id="PS50109">
    <property type="entry name" value="HIS_KIN"/>
    <property type="match status" value="1"/>
</dbReference>
<dbReference type="Gene3D" id="1.10.287.130">
    <property type="match status" value="1"/>
</dbReference>
<dbReference type="CDD" id="cd00082">
    <property type="entry name" value="HisKA"/>
    <property type="match status" value="1"/>
</dbReference>
<dbReference type="InterPro" id="IPR036097">
    <property type="entry name" value="HisK_dim/P_sf"/>
</dbReference>
<evidence type="ECO:0000256" key="1">
    <source>
        <dbReference type="ARBA" id="ARBA00000085"/>
    </source>
</evidence>
<protein>
    <recommendedName>
        <fullName evidence="3">histidine kinase</fullName>
        <ecNumber evidence="3">2.7.13.3</ecNumber>
    </recommendedName>
</protein>
<proteinExistence type="predicted"/>
<evidence type="ECO:0000259" key="10">
    <source>
        <dbReference type="PROSITE" id="PS50109"/>
    </source>
</evidence>
<accession>A0A1T4Y172</accession>
<dbReference type="InterPro" id="IPR036890">
    <property type="entry name" value="HATPase_C_sf"/>
</dbReference>
<keyword evidence="5" id="KW-0808">Transferase</keyword>
<evidence type="ECO:0000313" key="12">
    <source>
        <dbReference type="Proteomes" id="UP000189735"/>
    </source>
</evidence>
<evidence type="ECO:0000256" key="4">
    <source>
        <dbReference type="ARBA" id="ARBA00022553"/>
    </source>
</evidence>
<evidence type="ECO:0000256" key="6">
    <source>
        <dbReference type="ARBA" id="ARBA00022692"/>
    </source>
</evidence>
<evidence type="ECO:0000256" key="3">
    <source>
        <dbReference type="ARBA" id="ARBA00012438"/>
    </source>
</evidence>
<dbReference type="EC" id="2.7.13.3" evidence="3"/>
<evidence type="ECO:0000256" key="9">
    <source>
        <dbReference type="SAM" id="Phobius"/>
    </source>
</evidence>
<comment type="subcellular location">
    <subcellularLocation>
        <location evidence="2">Cell membrane</location>
    </subcellularLocation>
</comment>
<dbReference type="GO" id="GO:0000155">
    <property type="term" value="F:phosphorelay sensor kinase activity"/>
    <property type="evidence" value="ECO:0007669"/>
    <property type="project" value="InterPro"/>
</dbReference>
<name>A0A1T4Y172_9MICO</name>
<dbReference type="Pfam" id="PF00512">
    <property type="entry name" value="HisKA"/>
    <property type="match status" value="1"/>
</dbReference>
<dbReference type="SMART" id="SM00388">
    <property type="entry name" value="HisKA"/>
    <property type="match status" value="1"/>
</dbReference>
<dbReference type="InterPro" id="IPR005467">
    <property type="entry name" value="His_kinase_dom"/>
</dbReference>
<keyword evidence="6 9" id="KW-0812">Transmembrane</keyword>
<evidence type="ECO:0000313" key="11">
    <source>
        <dbReference type="EMBL" id="SKA95539.1"/>
    </source>
</evidence>
<dbReference type="InterPro" id="IPR003594">
    <property type="entry name" value="HATPase_dom"/>
</dbReference>
<keyword evidence="8 9" id="KW-1133">Transmembrane helix</keyword>
<dbReference type="Gene3D" id="3.30.565.10">
    <property type="entry name" value="Histidine kinase-like ATPase, C-terminal domain"/>
    <property type="match status" value="1"/>
</dbReference>
<dbReference type="SUPFAM" id="SSF55874">
    <property type="entry name" value="ATPase domain of HSP90 chaperone/DNA topoisomerase II/histidine kinase"/>
    <property type="match status" value="1"/>
</dbReference>
<gene>
    <name evidence="11" type="ORF">SAMN06295879_2022</name>
</gene>
<dbReference type="CDD" id="cd00075">
    <property type="entry name" value="HATPase"/>
    <property type="match status" value="1"/>
</dbReference>
<comment type="catalytic activity">
    <reaction evidence="1">
        <text>ATP + protein L-histidine = ADP + protein N-phospho-L-histidine.</text>
        <dbReference type="EC" id="2.7.13.3"/>
    </reaction>
</comment>
<evidence type="ECO:0000256" key="2">
    <source>
        <dbReference type="ARBA" id="ARBA00004236"/>
    </source>
</evidence>
<feature type="domain" description="Histidine kinase" evidence="10">
    <location>
        <begin position="198"/>
        <end position="415"/>
    </location>
</feature>
<evidence type="ECO:0000256" key="7">
    <source>
        <dbReference type="ARBA" id="ARBA00022777"/>
    </source>
</evidence>
<evidence type="ECO:0000256" key="5">
    <source>
        <dbReference type="ARBA" id="ARBA00022679"/>
    </source>
</evidence>
<dbReference type="SMART" id="SM00387">
    <property type="entry name" value="HATPase_c"/>
    <property type="match status" value="1"/>
</dbReference>
<dbReference type="SUPFAM" id="SSF47384">
    <property type="entry name" value="Homodimeric domain of signal transducing histidine kinase"/>
    <property type="match status" value="1"/>
</dbReference>
<organism evidence="11 12">
    <name type="scientific">Agreia bicolorata</name>
    <dbReference type="NCBI Taxonomy" id="110935"/>
    <lineage>
        <taxon>Bacteria</taxon>
        <taxon>Bacillati</taxon>
        <taxon>Actinomycetota</taxon>
        <taxon>Actinomycetes</taxon>
        <taxon>Micrococcales</taxon>
        <taxon>Microbacteriaceae</taxon>
        <taxon>Agreia</taxon>
    </lineage>
</organism>
<feature type="transmembrane region" description="Helical" evidence="9">
    <location>
        <begin position="21"/>
        <end position="44"/>
    </location>
</feature>
<keyword evidence="7 11" id="KW-0418">Kinase</keyword>
<dbReference type="InterPro" id="IPR050428">
    <property type="entry name" value="TCS_sensor_his_kinase"/>
</dbReference>
<dbReference type="InterPro" id="IPR003661">
    <property type="entry name" value="HisK_dim/P_dom"/>
</dbReference>
<keyword evidence="9" id="KW-0472">Membrane</keyword>
<evidence type="ECO:0000256" key="8">
    <source>
        <dbReference type="ARBA" id="ARBA00022989"/>
    </source>
</evidence>
<dbReference type="EMBL" id="FUYG01000005">
    <property type="protein sequence ID" value="SKA95539.1"/>
    <property type="molecule type" value="Genomic_DNA"/>
</dbReference>
<feature type="transmembrane region" description="Helical" evidence="9">
    <location>
        <begin position="155"/>
        <end position="176"/>
    </location>
</feature>
<dbReference type="PANTHER" id="PTHR45436:SF5">
    <property type="entry name" value="SENSOR HISTIDINE KINASE TRCS"/>
    <property type="match status" value="1"/>
</dbReference>
<dbReference type="AlphaFoldDB" id="A0A1T4Y172"/>
<keyword evidence="4" id="KW-0597">Phosphoprotein</keyword>
<dbReference type="Proteomes" id="UP000189735">
    <property type="component" value="Unassembled WGS sequence"/>
</dbReference>
<reference evidence="12" key="1">
    <citation type="submission" date="2017-02" db="EMBL/GenBank/DDBJ databases">
        <authorList>
            <person name="Varghese N."/>
            <person name="Submissions S."/>
        </authorList>
    </citation>
    <scope>NUCLEOTIDE SEQUENCE [LARGE SCALE GENOMIC DNA]</scope>
    <source>
        <strain evidence="12">VKM Ac-2052</strain>
    </source>
</reference>
<dbReference type="PANTHER" id="PTHR45436">
    <property type="entry name" value="SENSOR HISTIDINE KINASE YKOH"/>
    <property type="match status" value="1"/>
</dbReference>